<dbReference type="EMBL" id="LT671822">
    <property type="protein sequence ID" value="SHO77255.1"/>
    <property type="molecule type" value="Genomic_DNA"/>
</dbReference>
<dbReference type="Proteomes" id="UP000186303">
    <property type="component" value="Chromosome 2"/>
</dbReference>
<protein>
    <submittedName>
        <fullName evidence="4">Uncharacterized protein</fullName>
    </submittedName>
</protein>
<dbReference type="STRING" id="1230383.A0A1M8A492"/>
<dbReference type="GO" id="GO:0000226">
    <property type="term" value="P:microtubule cytoskeleton organization"/>
    <property type="evidence" value="ECO:0007669"/>
    <property type="project" value="TreeGrafter"/>
</dbReference>
<dbReference type="PANTHER" id="PTHR12658">
    <property type="entry name" value="BETA-TUBULIN COFACTOR D"/>
    <property type="match status" value="1"/>
</dbReference>
<dbReference type="GO" id="GO:0005096">
    <property type="term" value="F:GTPase activator activity"/>
    <property type="evidence" value="ECO:0007669"/>
    <property type="project" value="InterPro"/>
</dbReference>
<dbReference type="GO" id="GO:0007021">
    <property type="term" value="P:tubulin complex assembly"/>
    <property type="evidence" value="ECO:0007669"/>
    <property type="project" value="InterPro"/>
</dbReference>
<dbReference type="GO" id="GO:0007023">
    <property type="term" value="P:post-chaperonin tubulin folding pathway"/>
    <property type="evidence" value="ECO:0007669"/>
    <property type="project" value="InterPro"/>
</dbReference>
<evidence type="ECO:0000313" key="4">
    <source>
        <dbReference type="EMBL" id="SHO77255.1"/>
    </source>
</evidence>
<dbReference type="InterPro" id="IPR022577">
    <property type="entry name" value="TBCD_C"/>
</dbReference>
<proteinExistence type="predicted"/>
<reference evidence="5" key="1">
    <citation type="journal article" date="2017" name="Nucleic Acids Res.">
        <title>Proteogenomics produces comprehensive and highly accurate protein-coding gene annotation in a complete genome assembly of Malassezia sympodialis.</title>
        <authorList>
            <person name="Zhu Y."/>
            <person name="Engstroem P.G."/>
            <person name="Tellgren-Roth C."/>
            <person name="Baudo C.D."/>
            <person name="Kennell J.C."/>
            <person name="Sun S."/>
            <person name="Billmyre R.B."/>
            <person name="Schroeder M.S."/>
            <person name="Andersson A."/>
            <person name="Holm T."/>
            <person name="Sigurgeirsson B."/>
            <person name="Wu G."/>
            <person name="Sankaranarayanan S.R."/>
            <person name="Siddharthan R."/>
            <person name="Sanyal K."/>
            <person name="Lundeberg J."/>
            <person name="Nystedt B."/>
            <person name="Boekhout T."/>
            <person name="Dawson T.L. Jr."/>
            <person name="Heitman J."/>
            <person name="Scheynius A."/>
            <person name="Lehtioe J."/>
        </authorList>
    </citation>
    <scope>NUCLEOTIDE SEQUENCE [LARGE SCALE GENOMIC DNA]</scope>
    <source>
        <strain evidence="5">ATCC 42132</strain>
    </source>
</reference>
<dbReference type="GO" id="GO:0048487">
    <property type="term" value="F:beta-tubulin binding"/>
    <property type="evidence" value="ECO:0007669"/>
    <property type="project" value="InterPro"/>
</dbReference>
<gene>
    <name evidence="4" type="ORF">MSYG_1596</name>
</gene>
<evidence type="ECO:0000313" key="5">
    <source>
        <dbReference type="Proteomes" id="UP000186303"/>
    </source>
</evidence>
<keyword evidence="1" id="KW-0143">Chaperone</keyword>
<dbReference type="InterPro" id="IPR016024">
    <property type="entry name" value="ARM-type_fold"/>
</dbReference>
<dbReference type="Pfam" id="PF12612">
    <property type="entry name" value="TFCD_C"/>
    <property type="match status" value="1"/>
</dbReference>
<dbReference type="InterPro" id="IPR011989">
    <property type="entry name" value="ARM-like"/>
</dbReference>
<feature type="domain" description="Tubulin-folding cofactor D C-terminal" evidence="2">
    <location>
        <begin position="806"/>
        <end position="976"/>
    </location>
</feature>
<dbReference type="OrthoDB" id="1735853at2759"/>
<keyword evidence="5" id="KW-1185">Reference proteome</keyword>
<dbReference type="VEuPathDB" id="FungiDB:MSYG_1596"/>
<feature type="domain" description="Tubulin-folding cofactor D ARM repeats" evidence="3">
    <location>
        <begin position="377"/>
        <end position="500"/>
    </location>
</feature>
<name>A0A1M8A492_MALS4</name>
<dbReference type="PANTHER" id="PTHR12658:SF0">
    <property type="entry name" value="TUBULIN-SPECIFIC CHAPERONE D"/>
    <property type="match status" value="1"/>
</dbReference>
<dbReference type="SUPFAM" id="SSF48371">
    <property type="entry name" value="ARM repeat"/>
    <property type="match status" value="1"/>
</dbReference>
<dbReference type="InterPro" id="IPR058033">
    <property type="entry name" value="ARM_TBCD_2nd"/>
</dbReference>
<dbReference type="InterPro" id="IPR033162">
    <property type="entry name" value="TBCD"/>
</dbReference>
<evidence type="ECO:0000259" key="2">
    <source>
        <dbReference type="Pfam" id="PF12612"/>
    </source>
</evidence>
<dbReference type="Pfam" id="PF23579">
    <property type="entry name" value="ARM_TBCD"/>
    <property type="match status" value="1"/>
</dbReference>
<dbReference type="Gene3D" id="1.25.10.10">
    <property type="entry name" value="Leucine-rich Repeat Variant"/>
    <property type="match status" value="1"/>
</dbReference>
<sequence>MATEEPPSHEGEELVRFEGADAYKAKQSLFLHLVAKDEGDPAPLLRELMSEINVYQEQAYLLDPYLESLVVPPAHTLRDLVLSCSDTDDVLRRMGLTARLLYTYTKVRGAKLVARLLPQDARDLPRVLGLVESLAEAPAPWELVYVLLLWLGLLALLPFALDTGEAPLARRIDDAARAYLTRPGKERDAASVLLGHLYRRRDSSALALAGFLHWAQSHMHTMRSPFLATGILQTLCAIVKNCDASLVARHLDGLQALLALYEPWALRSMLVEHYRIKLIGRIALSLLEHAPSVDECIDGHVSVLLGSLSRADSRVRYSGAKALARLEAQLPTDLRQQLLDALFAQLAAHIPAASVPPAALAAAPAPFSMEVCAALRAADLHAVSEHTWHGVHLALAEHVRRGHIPPAQYPRLLYWVLTGLALDLRRATGSTGSSVRDAACYVLWALAHARDPAILAPYAVPVAQHLVLAATTDRDVCIRRAASAAFQEWVGRTANVPHGIDILRLTDFAAVGSLRHALGNGAPAVAQHAVYRVPLLHHVLMVSLVHWDPAVRAHAAHGLAGIVAHDAALRSVAVHTLAARTASMDTAVVHGALLGLVALGPERDNMRPCLAAAWRIAPRLWEAPGSAAVLSSTCRLVQACAGALDTSDAASVSALLGAASGRPEVDVQAAAADLWLALPTECAAVQEYMHRVLAWDMTPEEQGTAVRVLGRQRGWDAERLDLLCALLDPAAPCYATTVELRCAAAASLAHLNGAPQRRLRVLALGLRDMSTDERGDVGSWVRLACVQSCAHILCGTPVDPALLAEVFVSMAAMLMERIDAVRVQACEALADVVRVCAVPCRDALAPLLADPAVWRDAHAAFAAFVPCLALDTYRVSLLTTLVRTAGGRSETSRRDAGAALTAWALDARLEAVRDVFAQLAALFATHARDNRVAVPVLQTTLLLMDGDVHRERDVEDELARLVRRACAHVGQVKSVPRALATMQICVRALPLCTLQAPALACIEACLVHRYPAVRVQTSEQLYMGLDDYIGKEGHAAVATLLLETAWSTDARDVFVSAAAAVVQGAKSLLHRS</sequence>
<organism evidence="4 5">
    <name type="scientific">Malassezia sympodialis (strain ATCC 42132)</name>
    <name type="common">Atopic eczema-associated yeast</name>
    <dbReference type="NCBI Taxonomy" id="1230383"/>
    <lineage>
        <taxon>Eukaryota</taxon>
        <taxon>Fungi</taxon>
        <taxon>Dikarya</taxon>
        <taxon>Basidiomycota</taxon>
        <taxon>Ustilaginomycotina</taxon>
        <taxon>Malasseziomycetes</taxon>
        <taxon>Malasseziales</taxon>
        <taxon>Malasseziaceae</taxon>
        <taxon>Malassezia</taxon>
    </lineage>
</organism>
<dbReference type="OMA" id="EPHEAWH"/>
<evidence type="ECO:0000256" key="1">
    <source>
        <dbReference type="ARBA" id="ARBA00023186"/>
    </source>
</evidence>
<dbReference type="Pfam" id="PF25767">
    <property type="entry name" value="ARM_TBCD_2nd"/>
    <property type="match status" value="1"/>
</dbReference>
<evidence type="ECO:0000259" key="3">
    <source>
        <dbReference type="Pfam" id="PF25767"/>
    </source>
</evidence>
<accession>A0A1M8A492</accession>
<dbReference type="AlphaFoldDB" id="A0A1M8A492"/>